<protein>
    <submittedName>
        <fullName evidence="3">Uncharacterized protein</fullName>
    </submittedName>
</protein>
<dbReference type="RefSeq" id="WP_163201749.1">
    <property type="nucleotide sequence ID" value="NZ_JAAGWG010000001.1"/>
</dbReference>
<feature type="region of interest" description="Disordered" evidence="1">
    <location>
        <begin position="67"/>
        <end position="103"/>
    </location>
</feature>
<keyword evidence="2" id="KW-0472">Membrane</keyword>
<keyword evidence="2" id="KW-0812">Transmembrane</keyword>
<proteinExistence type="predicted"/>
<reference evidence="3 4" key="1">
    <citation type="submission" date="2019-12" db="EMBL/GenBank/DDBJ databases">
        <title>the WGS of Blastococcus saxobsidens 67B17.</title>
        <authorList>
            <person name="Jiang Z."/>
        </authorList>
    </citation>
    <scope>NUCLEOTIDE SEQUENCE [LARGE SCALE GENOMIC DNA]</scope>
    <source>
        <strain evidence="3 4">67B17</strain>
    </source>
</reference>
<comment type="caution">
    <text evidence="3">The sequence shown here is derived from an EMBL/GenBank/DDBJ whole genome shotgun (WGS) entry which is preliminary data.</text>
</comment>
<dbReference type="EMBL" id="JAAGWG010000001">
    <property type="protein sequence ID" value="NEK84332.1"/>
    <property type="molecule type" value="Genomic_DNA"/>
</dbReference>
<gene>
    <name evidence="3" type="ORF">GCU60_00915</name>
</gene>
<feature type="transmembrane region" description="Helical" evidence="2">
    <location>
        <begin position="45"/>
        <end position="65"/>
    </location>
</feature>
<evidence type="ECO:0000256" key="2">
    <source>
        <dbReference type="SAM" id="Phobius"/>
    </source>
</evidence>
<evidence type="ECO:0000313" key="4">
    <source>
        <dbReference type="Proteomes" id="UP000479241"/>
    </source>
</evidence>
<keyword evidence="2" id="KW-1133">Transmembrane helix</keyword>
<evidence type="ECO:0000313" key="3">
    <source>
        <dbReference type="EMBL" id="NEK84332.1"/>
    </source>
</evidence>
<sequence>MNDHDTTALRDRLDRLADRFTPQVDVVELVREARVRNRRQRRSRLALLAVATATAVVVPVGIAALDGAAPDGRNAAGPGADGEARRSETAEQAREERARAEDGRLVRELDARGGTVAAAFEARDTPVSLTAPAGRFPCPEDGGSLQAALGVPLKYLAGTLPGDPGTCEWSLPGSSAGPLSEYFATNIGFSPSWTEDDLDHGDGLPAEGCQRTVVSHSTTGPGAYHEAMGRAMVLDVCVQEPDAVVHWNLGVPDTSGSGVWWIGATTGTDQRVDGAAAVMAVLDLADRTW</sequence>
<dbReference type="AlphaFoldDB" id="A0A6L9VXS1"/>
<organism evidence="3 4">
    <name type="scientific">Blastococcus saxobsidens</name>
    <dbReference type="NCBI Taxonomy" id="138336"/>
    <lineage>
        <taxon>Bacteria</taxon>
        <taxon>Bacillati</taxon>
        <taxon>Actinomycetota</taxon>
        <taxon>Actinomycetes</taxon>
        <taxon>Geodermatophilales</taxon>
        <taxon>Geodermatophilaceae</taxon>
        <taxon>Blastococcus</taxon>
    </lineage>
</organism>
<feature type="compositionally biased region" description="Basic and acidic residues" evidence="1">
    <location>
        <begin position="82"/>
        <end position="103"/>
    </location>
</feature>
<name>A0A6L9VXS1_9ACTN</name>
<dbReference type="Proteomes" id="UP000479241">
    <property type="component" value="Unassembled WGS sequence"/>
</dbReference>
<accession>A0A6L9VXS1</accession>
<evidence type="ECO:0000256" key="1">
    <source>
        <dbReference type="SAM" id="MobiDB-lite"/>
    </source>
</evidence>